<proteinExistence type="predicted"/>
<evidence type="ECO:0008006" key="10">
    <source>
        <dbReference type="Google" id="ProtNLM"/>
    </source>
</evidence>
<dbReference type="STRING" id="65357.A0A024GNV1"/>
<dbReference type="PROSITE" id="PS50178">
    <property type="entry name" value="ZF_FYVE"/>
    <property type="match status" value="1"/>
</dbReference>
<accession>A0A024GNV1</accession>
<dbReference type="PANTHER" id="PTHR13510">
    <property type="entry name" value="FYVE-FINGER-CONTAINING RAB5 EFFECTOR PROTEIN RABENOSYN-5-RELATED"/>
    <property type="match status" value="1"/>
</dbReference>
<dbReference type="EMBL" id="CAIX01000210">
    <property type="protein sequence ID" value="CCI48225.1"/>
    <property type="molecule type" value="Genomic_DNA"/>
</dbReference>
<feature type="region of interest" description="Disordered" evidence="5">
    <location>
        <begin position="662"/>
        <end position="685"/>
    </location>
</feature>
<dbReference type="PROSITE" id="PS50848">
    <property type="entry name" value="START"/>
    <property type="match status" value="1"/>
</dbReference>
<dbReference type="GO" id="GO:0008289">
    <property type="term" value="F:lipid binding"/>
    <property type="evidence" value="ECO:0007669"/>
    <property type="project" value="InterPro"/>
</dbReference>
<evidence type="ECO:0000256" key="2">
    <source>
        <dbReference type="ARBA" id="ARBA00022771"/>
    </source>
</evidence>
<evidence type="ECO:0000256" key="3">
    <source>
        <dbReference type="ARBA" id="ARBA00022833"/>
    </source>
</evidence>
<keyword evidence="9" id="KW-1185">Reference proteome</keyword>
<evidence type="ECO:0000256" key="4">
    <source>
        <dbReference type="PROSITE-ProRule" id="PRU00091"/>
    </source>
</evidence>
<evidence type="ECO:0000259" key="6">
    <source>
        <dbReference type="PROSITE" id="PS50178"/>
    </source>
</evidence>
<feature type="region of interest" description="Disordered" evidence="5">
    <location>
        <begin position="563"/>
        <end position="583"/>
    </location>
</feature>
<evidence type="ECO:0000256" key="5">
    <source>
        <dbReference type="SAM" id="MobiDB-lite"/>
    </source>
</evidence>
<feature type="domain" description="START" evidence="7">
    <location>
        <begin position="348"/>
        <end position="437"/>
    </location>
</feature>
<dbReference type="InterPro" id="IPR017455">
    <property type="entry name" value="Znf_FYVE-rel"/>
</dbReference>
<dbReference type="SUPFAM" id="SSF55961">
    <property type="entry name" value="Bet v1-like"/>
    <property type="match status" value="1"/>
</dbReference>
<dbReference type="PANTHER" id="PTHR13510:SF44">
    <property type="entry name" value="RABENOSYN-5"/>
    <property type="match status" value="1"/>
</dbReference>
<evidence type="ECO:0000313" key="8">
    <source>
        <dbReference type="EMBL" id="CCI48225.1"/>
    </source>
</evidence>
<evidence type="ECO:0000256" key="1">
    <source>
        <dbReference type="ARBA" id="ARBA00022723"/>
    </source>
</evidence>
<keyword evidence="1" id="KW-0479">Metal-binding</keyword>
<organism evidence="8 9">
    <name type="scientific">Albugo candida</name>
    <dbReference type="NCBI Taxonomy" id="65357"/>
    <lineage>
        <taxon>Eukaryota</taxon>
        <taxon>Sar</taxon>
        <taxon>Stramenopiles</taxon>
        <taxon>Oomycota</taxon>
        <taxon>Peronosporomycetes</taxon>
        <taxon>Albuginales</taxon>
        <taxon>Albuginaceae</taxon>
        <taxon>Albugo</taxon>
    </lineage>
</organism>
<gene>
    <name evidence="8" type="ORF">BN9_092870</name>
</gene>
<feature type="compositionally biased region" description="Low complexity" evidence="5">
    <location>
        <begin position="954"/>
        <end position="966"/>
    </location>
</feature>
<feature type="compositionally biased region" description="Basic residues" evidence="5">
    <location>
        <begin position="668"/>
        <end position="677"/>
    </location>
</feature>
<keyword evidence="2 4" id="KW-0863">Zinc-finger</keyword>
<keyword evidence="3" id="KW-0862">Zinc</keyword>
<dbReference type="Gene3D" id="3.30.40.10">
    <property type="entry name" value="Zinc/RING finger domain, C3HC4 (zinc finger)"/>
    <property type="match status" value="1"/>
</dbReference>
<dbReference type="InterPro" id="IPR013083">
    <property type="entry name" value="Znf_RING/FYVE/PHD"/>
</dbReference>
<feature type="compositionally biased region" description="Polar residues" evidence="5">
    <location>
        <begin position="609"/>
        <end position="621"/>
    </location>
</feature>
<feature type="domain" description="FYVE-type" evidence="6">
    <location>
        <begin position="470"/>
        <end position="531"/>
    </location>
</feature>
<dbReference type="AlphaFoldDB" id="A0A024GNV1"/>
<dbReference type="InterPro" id="IPR052727">
    <property type="entry name" value="Rab4/Rab5_effector"/>
</dbReference>
<comment type="caution">
    <text evidence="8">The sequence shown here is derived from an EMBL/GenBank/DDBJ whole genome shotgun (WGS) entry which is preliminary data.</text>
</comment>
<reference evidence="8 9" key="1">
    <citation type="submission" date="2012-05" db="EMBL/GenBank/DDBJ databases">
        <title>Recombination and specialization in a pathogen metapopulation.</title>
        <authorList>
            <person name="Gardiner A."/>
            <person name="Kemen E."/>
            <person name="Schultz-Larsen T."/>
            <person name="MacLean D."/>
            <person name="Van Oosterhout C."/>
            <person name="Jones J.D.G."/>
        </authorList>
    </citation>
    <scope>NUCLEOTIDE SEQUENCE [LARGE SCALE GENOMIC DNA]</scope>
    <source>
        <strain evidence="8 9">Ac Nc2</strain>
    </source>
</reference>
<feature type="compositionally biased region" description="Basic and acidic residues" evidence="5">
    <location>
        <begin position="564"/>
        <end position="583"/>
    </location>
</feature>
<dbReference type="OrthoDB" id="165675at2759"/>
<dbReference type="SUPFAM" id="SSF57903">
    <property type="entry name" value="FYVE/PHD zinc finger"/>
    <property type="match status" value="1"/>
</dbReference>
<name>A0A024GNV1_9STRA</name>
<dbReference type="Pfam" id="PF01363">
    <property type="entry name" value="FYVE"/>
    <property type="match status" value="1"/>
</dbReference>
<dbReference type="Gene3D" id="3.30.530.20">
    <property type="match status" value="1"/>
</dbReference>
<sequence length="972" mass="110994">MVSTQSARLKAQSEDLLSERKTSLEGVESPIHSHILHGNVLPGQMPRSSAPQSPHQPVDVYHQDIVIPFADQNQEIPDQPRNTTTPSSNYCTQSMPSQISLHHVPARMKRGVKAKSQLPFHRHPDFFKCPALTHPMKLYLVQKANETANLLIRDSLQHNPNSSMVWQEYTVVDGVPVYRGYDRGQGGTTTVLGAPIKHRNHQVSEHAHQCEDNPVPGFSETSACCHDPLERNICCLRSVTDVNASLEEFALLFQSDARSPSALPKYNSKLKKRYSFHGIKSKTRLHHSYTTSSRECDLATMTKEHELLFNGDVLDTETLYSLVQPSYNHPRRMVAIRWALIQSASKFVRNRDFCFVECQKEFRDGNGRRGWVRSVHSVRLSCCPSFEASHNIVRGSLYRCGLIAIQSATNPNVLETTYTMEMDLKGRMPEKILRSFLCHRMASIGKVNKLLQRQRLSSSPLLGDLDIPARQNKPTCHLCFRLFRVLRVRRYVCRRCGEFICSNCSDDWLLEIPVIGLKRVRVCTYCSADARTLHIRGPKCEQERGEDYLRRPFAYSKAQSLGSYHHENDGQTERGSIHSHEDQYPNIPISRYSELFVFDEADERPRYRQSITPRQSSQYPSDSEIHRSSRIDRRGDIFDHRRISVRYPTDLESTNSLRRLQSDETHRRPMSARRYRRPNSEQFSRNDVRSIQERHTLDCEPMKTKSRVIDRRAQNLSIDRAPTCSQREARFSRQSTLQGPIEAAPSHENQTEKVCPAASKTLNHRREADSGKSLEQEIDSSIALASSELFEYTEGENGEWIAKKKLSHMSLTDRTKSRIVTPQDAYSQTQNSLGDHLNELINHENLEASQVGEDNAPFSRTIVEPEHLHLPILDSQSSQCSNDIMELEDCPDCGTKFQQVLRDGMLRDVCFCPIGRENDRRSQSRTASNRELFETNLEPRVPGMASGKPYPILSSPVSTTSTLSNSEMPIRE</sequence>
<feature type="region of interest" description="Disordered" evidence="5">
    <location>
        <begin position="733"/>
        <end position="753"/>
    </location>
</feature>
<feature type="region of interest" description="Disordered" evidence="5">
    <location>
        <begin position="606"/>
        <end position="627"/>
    </location>
</feature>
<dbReference type="InterPro" id="IPR002913">
    <property type="entry name" value="START_lipid-bd_dom"/>
</dbReference>
<dbReference type="InterPro" id="IPR000306">
    <property type="entry name" value="Znf_FYVE"/>
</dbReference>
<dbReference type="Pfam" id="PF01852">
    <property type="entry name" value="START"/>
    <property type="match status" value="1"/>
</dbReference>
<dbReference type="GO" id="GO:0008270">
    <property type="term" value="F:zinc ion binding"/>
    <property type="evidence" value="ECO:0007669"/>
    <property type="project" value="UniProtKB-KW"/>
</dbReference>
<protein>
    <recommendedName>
        <fullName evidence="10">FYVE-type domain-containing protein</fullName>
    </recommendedName>
</protein>
<feature type="region of interest" description="Disordered" evidence="5">
    <location>
        <begin position="918"/>
        <end position="972"/>
    </location>
</feature>
<dbReference type="Proteomes" id="UP000053237">
    <property type="component" value="Unassembled WGS sequence"/>
</dbReference>
<dbReference type="InterPro" id="IPR011011">
    <property type="entry name" value="Znf_FYVE_PHD"/>
</dbReference>
<dbReference type="InParanoid" id="A0A024GNV1"/>
<dbReference type="InterPro" id="IPR023393">
    <property type="entry name" value="START-like_dom_sf"/>
</dbReference>
<evidence type="ECO:0000313" key="9">
    <source>
        <dbReference type="Proteomes" id="UP000053237"/>
    </source>
</evidence>
<evidence type="ECO:0000259" key="7">
    <source>
        <dbReference type="PROSITE" id="PS50848"/>
    </source>
</evidence>